<keyword evidence="6 7" id="KW-0472">Membrane</keyword>
<keyword evidence="4 7" id="KW-0812">Transmembrane</keyword>
<dbReference type="GO" id="GO:0015213">
    <property type="term" value="F:uridine transmembrane transporter activity"/>
    <property type="evidence" value="ECO:0007669"/>
    <property type="project" value="TreeGrafter"/>
</dbReference>
<dbReference type="RefSeq" id="WP_105245996.1">
    <property type="nucleotide sequence ID" value="NZ_PSZM01000024.1"/>
</dbReference>
<evidence type="ECO:0000256" key="7">
    <source>
        <dbReference type="SAM" id="Phobius"/>
    </source>
</evidence>
<accession>A0A2S8AEV5</accession>
<protein>
    <submittedName>
        <fullName evidence="9">MFS transporter</fullName>
    </submittedName>
</protein>
<keyword evidence="2" id="KW-0813">Transport</keyword>
<dbReference type="AlphaFoldDB" id="A0A2S8AEV5"/>
<dbReference type="InterPro" id="IPR004740">
    <property type="entry name" value="Nuc_H_symport"/>
</dbReference>
<dbReference type="PROSITE" id="PS50850">
    <property type="entry name" value="MFS"/>
    <property type="match status" value="1"/>
</dbReference>
<dbReference type="InterPro" id="IPR036259">
    <property type="entry name" value="MFS_trans_sf"/>
</dbReference>
<dbReference type="EMBL" id="PSZM01000024">
    <property type="protein sequence ID" value="PQL94172.1"/>
    <property type="molecule type" value="Genomic_DNA"/>
</dbReference>
<feature type="transmembrane region" description="Helical" evidence="7">
    <location>
        <begin position="43"/>
        <end position="64"/>
    </location>
</feature>
<feature type="transmembrane region" description="Helical" evidence="7">
    <location>
        <begin position="285"/>
        <end position="304"/>
    </location>
</feature>
<evidence type="ECO:0000313" key="9">
    <source>
        <dbReference type="EMBL" id="PQL94172.1"/>
    </source>
</evidence>
<feature type="transmembrane region" description="Helical" evidence="7">
    <location>
        <begin position="7"/>
        <end position="31"/>
    </location>
</feature>
<feature type="transmembrane region" description="Helical" evidence="7">
    <location>
        <begin position="140"/>
        <end position="159"/>
    </location>
</feature>
<comment type="caution">
    <text evidence="9">The sequence shown here is derived from an EMBL/GenBank/DDBJ whole genome shotgun (WGS) entry which is preliminary data.</text>
</comment>
<feature type="transmembrane region" description="Helical" evidence="7">
    <location>
        <begin position="165"/>
        <end position="183"/>
    </location>
</feature>
<dbReference type="CDD" id="cd06177">
    <property type="entry name" value="MFS_NHS"/>
    <property type="match status" value="1"/>
</dbReference>
<evidence type="ECO:0000256" key="5">
    <source>
        <dbReference type="ARBA" id="ARBA00022989"/>
    </source>
</evidence>
<dbReference type="FunFam" id="1.20.1250.20:FF:000012">
    <property type="entry name" value="Nucleoside permease NupG"/>
    <property type="match status" value="1"/>
</dbReference>
<keyword evidence="3" id="KW-1003">Cell membrane</keyword>
<evidence type="ECO:0000259" key="8">
    <source>
        <dbReference type="PROSITE" id="PS50850"/>
    </source>
</evidence>
<keyword evidence="10" id="KW-1185">Reference proteome</keyword>
<gene>
    <name evidence="9" type="ORF">C4S77_03140</name>
</gene>
<feature type="transmembrane region" description="Helical" evidence="7">
    <location>
        <begin position="217"/>
        <end position="238"/>
    </location>
</feature>
<dbReference type="GO" id="GO:0005886">
    <property type="term" value="C:plasma membrane"/>
    <property type="evidence" value="ECO:0007669"/>
    <property type="project" value="UniProtKB-SubCell"/>
</dbReference>
<evidence type="ECO:0000256" key="2">
    <source>
        <dbReference type="ARBA" id="ARBA00022448"/>
    </source>
</evidence>
<evidence type="ECO:0000313" key="10">
    <source>
        <dbReference type="Proteomes" id="UP000238042"/>
    </source>
</evidence>
<organism evidence="9 10">
    <name type="scientific">Apibacter adventoris</name>
    <dbReference type="NCBI Taxonomy" id="1679466"/>
    <lineage>
        <taxon>Bacteria</taxon>
        <taxon>Pseudomonadati</taxon>
        <taxon>Bacteroidota</taxon>
        <taxon>Flavobacteriia</taxon>
        <taxon>Flavobacteriales</taxon>
        <taxon>Weeksellaceae</taxon>
        <taxon>Apibacter</taxon>
    </lineage>
</organism>
<reference evidence="9 10" key="1">
    <citation type="submission" date="2018-02" db="EMBL/GenBank/DDBJ databases">
        <title>Genome sequences of Apibacter spp., gut symbionts of Asian honey bees.</title>
        <authorList>
            <person name="Kwong W.K."/>
            <person name="Steele M.I."/>
            <person name="Moran N.A."/>
        </authorList>
    </citation>
    <scope>NUCLEOTIDE SEQUENCE [LARGE SCALE GENOMIC DNA]</scope>
    <source>
        <strain evidence="10">wkB301</strain>
    </source>
</reference>
<dbReference type="SUPFAM" id="SSF103473">
    <property type="entry name" value="MFS general substrate transporter"/>
    <property type="match status" value="1"/>
</dbReference>
<feature type="transmembrane region" description="Helical" evidence="7">
    <location>
        <begin position="350"/>
        <end position="372"/>
    </location>
</feature>
<feature type="transmembrane region" description="Helical" evidence="7">
    <location>
        <begin position="310"/>
        <end position="329"/>
    </location>
</feature>
<dbReference type="Proteomes" id="UP000238042">
    <property type="component" value="Unassembled WGS sequence"/>
</dbReference>
<evidence type="ECO:0000256" key="1">
    <source>
        <dbReference type="ARBA" id="ARBA00004651"/>
    </source>
</evidence>
<dbReference type="InterPro" id="IPR020846">
    <property type="entry name" value="MFS_dom"/>
</dbReference>
<evidence type="ECO:0000256" key="4">
    <source>
        <dbReference type="ARBA" id="ARBA00022692"/>
    </source>
</evidence>
<dbReference type="Pfam" id="PF03825">
    <property type="entry name" value="Nuc_H_symport"/>
    <property type="match status" value="1"/>
</dbReference>
<dbReference type="OrthoDB" id="9783013at2"/>
<sequence>MTIKLRLIILVFLQYFVWGAWLISLGGYAGLSTMEGGLGFSGIQIGSLFATMGIASLFMPGLLGIIADRWMNAERVLGASHLIAALFLIIASQMKDYAWFYTFLLLHTFFYMPTLALTNTVSYNALEKNGLNSVTAFPPIRVWGTVGFIVAMWIVDLLGFARSPIQLYVSSGAGIIMAIYSFTMPETPPTKSNNSRKLSSALGLDALILFKKKKMAIFFFFSMLLGCSLQITNAFGGPFLDSFKSVYPNSFGVKHPNLLLSISQISETLCILLIPFFLQKFGIKKVIMLSMLAWVLRFGLFGLGNPADRLYLLVLSMIVYGMAFDFFNISGSLFVENETDKSMRASGQGLFMIMTNGLGAILGSYGSGWVVQHFTKNNITDWPTVWFIFAGYSLFILIIFPFAFRPNHHPDSKGTIHQ</sequence>
<dbReference type="GO" id="GO:0015212">
    <property type="term" value="F:cytidine transmembrane transporter activity"/>
    <property type="evidence" value="ECO:0007669"/>
    <property type="project" value="TreeGrafter"/>
</dbReference>
<feature type="transmembrane region" description="Helical" evidence="7">
    <location>
        <begin position="76"/>
        <end position="92"/>
    </location>
</feature>
<feature type="transmembrane region" description="Helical" evidence="7">
    <location>
        <begin position="384"/>
        <end position="404"/>
    </location>
</feature>
<evidence type="ECO:0000256" key="3">
    <source>
        <dbReference type="ARBA" id="ARBA00022475"/>
    </source>
</evidence>
<dbReference type="PANTHER" id="PTHR23522:SF4">
    <property type="entry name" value="NUCLEOSIDE PERMEASE NUPG-RELATED"/>
    <property type="match status" value="1"/>
</dbReference>
<evidence type="ECO:0000256" key="6">
    <source>
        <dbReference type="ARBA" id="ARBA00023136"/>
    </source>
</evidence>
<proteinExistence type="predicted"/>
<feature type="transmembrane region" description="Helical" evidence="7">
    <location>
        <begin position="98"/>
        <end position="119"/>
    </location>
</feature>
<keyword evidence="5 7" id="KW-1133">Transmembrane helix</keyword>
<comment type="subcellular location">
    <subcellularLocation>
        <location evidence="1">Cell membrane</location>
        <topology evidence="1">Multi-pass membrane protein</topology>
    </subcellularLocation>
</comment>
<dbReference type="PANTHER" id="PTHR23522">
    <property type="entry name" value="BLL5896 PROTEIN"/>
    <property type="match status" value="1"/>
</dbReference>
<feature type="domain" description="Major facilitator superfamily (MFS) profile" evidence="8">
    <location>
        <begin position="214"/>
        <end position="418"/>
    </location>
</feature>
<dbReference type="Gene3D" id="1.20.1250.20">
    <property type="entry name" value="MFS general substrate transporter like domains"/>
    <property type="match status" value="2"/>
</dbReference>
<name>A0A2S8AEV5_9FLAO</name>
<dbReference type="NCBIfam" id="TIGR00889">
    <property type="entry name" value="2A0110"/>
    <property type="match status" value="1"/>
</dbReference>